<dbReference type="SUPFAM" id="SSF48208">
    <property type="entry name" value="Six-hairpin glycosidases"/>
    <property type="match status" value="1"/>
</dbReference>
<sequence length="368" mass="41931">MVVALNSKISTVRERLKHFDDIPLDQEQFKKGDDELSESKGFFARDFGMEQWDWPQGVGIYGLHLEGSINDEYIKQWALKEITKGLPTKNVNTVCPLLTLMDYPEYEALALEWMKWIESDFPRTSENGLQHITSGSDKFSIKENWQQIWVDTIFMTVLFMGKMGVKYDNQKWREDAIEQVLLHSKYLLNRETGLFYHGWNFNEQSNYGGNFWCRGNSWITIGIPLFLTIMEGYLAQSTKSFLINLYNNQVKTLLNLRSKEGLWHTILSDPTSYTETSGSAGIIAGILFGLKKGFLTIHLSEKDVNNLVDSLTAKIADDGTVVGVSAGTPISNNSEDYKEIVQMPMVYGQAMTLLALTIAESLKEKEIR</sequence>
<dbReference type="RefSeq" id="WP_270596203.1">
    <property type="nucleotide sequence ID" value="NZ_JAQESC010000001.1"/>
</dbReference>
<dbReference type="PANTHER" id="PTHR33886">
    <property type="entry name" value="UNSATURATED RHAMNOGALACTURONAN HYDROLASE (EUROFUNG)"/>
    <property type="match status" value="1"/>
</dbReference>
<organism evidence="2 3">
    <name type="scientific">Enterococcus asini</name>
    <dbReference type="NCBI Taxonomy" id="57732"/>
    <lineage>
        <taxon>Bacteria</taxon>
        <taxon>Bacillati</taxon>
        <taxon>Bacillota</taxon>
        <taxon>Bacilli</taxon>
        <taxon>Lactobacillales</taxon>
        <taxon>Enterococcaceae</taxon>
        <taxon>Enterococcus</taxon>
    </lineage>
</organism>
<reference evidence="2" key="1">
    <citation type="submission" date="2023-03" db="EMBL/GenBank/DDBJ databases">
        <authorList>
            <person name="Shen W."/>
            <person name="Cai J."/>
        </authorList>
    </citation>
    <scope>NUCLEOTIDE SEQUENCE</scope>
    <source>
        <strain evidence="2">B226-2</strain>
    </source>
</reference>
<dbReference type="InterPro" id="IPR052043">
    <property type="entry name" value="PolySaccharide_Degr_Enz"/>
</dbReference>
<dbReference type="PANTHER" id="PTHR33886:SF8">
    <property type="entry name" value="UNSATURATED RHAMNOGALACTURONAN HYDROLASE (EUROFUNG)"/>
    <property type="match status" value="1"/>
</dbReference>
<dbReference type="Gene3D" id="1.50.10.10">
    <property type="match status" value="1"/>
</dbReference>
<protein>
    <submittedName>
        <fullName evidence="2">Glycoside hydrolase family 88 protein</fullName>
    </submittedName>
</protein>
<keyword evidence="1 2" id="KW-0378">Hydrolase</keyword>
<dbReference type="InterPro" id="IPR012341">
    <property type="entry name" value="6hp_glycosidase-like_sf"/>
</dbReference>
<proteinExistence type="predicted"/>
<dbReference type="Proteomes" id="UP001256711">
    <property type="component" value="Unassembled WGS sequence"/>
</dbReference>
<dbReference type="GO" id="GO:0016787">
    <property type="term" value="F:hydrolase activity"/>
    <property type="evidence" value="ECO:0007669"/>
    <property type="project" value="UniProtKB-KW"/>
</dbReference>
<gene>
    <name evidence="2" type="ORF">P7H43_00405</name>
</gene>
<comment type="caution">
    <text evidence="2">The sequence shown here is derived from an EMBL/GenBank/DDBJ whole genome shotgun (WGS) entry which is preliminary data.</text>
</comment>
<dbReference type="EMBL" id="JARQBJ010000001">
    <property type="protein sequence ID" value="MDT2808962.1"/>
    <property type="molecule type" value="Genomic_DNA"/>
</dbReference>
<name>A0AAW8TX15_9ENTE</name>
<dbReference type="Pfam" id="PF07470">
    <property type="entry name" value="Glyco_hydro_88"/>
    <property type="match status" value="1"/>
</dbReference>
<dbReference type="GO" id="GO:0005975">
    <property type="term" value="P:carbohydrate metabolic process"/>
    <property type="evidence" value="ECO:0007669"/>
    <property type="project" value="InterPro"/>
</dbReference>
<dbReference type="InterPro" id="IPR010905">
    <property type="entry name" value="Glyco_hydro_88"/>
</dbReference>
<evidence type="ECO:0000256" key="1">
    <source>
        <dbReference type="ARBA" id="ARBA00022801"/>
    </source>
</evidence>
<evidence type="ECO:0000313" key="3">
    <source>
        <dbReference type="Proteomes" id="UP001256711"/>
    </source>
</evidence>
<evidence type="ECO:0000313" key="2">
    <source>
        <dbReference type="EMBL" id="MDT2808962.1"/>
    </source>
</evidence>
<dbReference type="AlphaFoldDB" id="A0AAW8TX15"/>
<dbReference type="InterPro" id="IPR008928">
    <property type="entry name" value="6-hairpin_glycosidase_sf"/>
</dbReference>
<accession>A0AAW8TX15</accession>